<evidence type="ECO:0000256" key="5">
    <source>
        <dbReference type="ARBA" id="ARBA00047422"/>
    </source>
</evidence>
<dbReference type="RefSeq" id="WP_338363818.1">
    <property type="nucleotide sequence ID" value="NZ_CAWVOK010000014.1"/>
</dbReference>
<dbReference type="InterPro" id="IPR029063">
    <property type="entry name" value="SAM-dependent_MTases_sf"/>
</dbReference>
<dbReference type="CDD" id="cd04762">
    <property type="entry name" value="HTH_MerR-trunc"/>
    <property type="match status" value="1"/>
</dbReference>
<proteinExistence type="inferred from homology"/>
<dbReference type="Pfam" id="PF00145">
    <property type="entry name" value="DNA_methylase"/>
    <property type="match status" value="1"/>
</dbReference>
<sequence length="397" mass="45982">MKLTVHEVSKNLSVSPDTIRRWNKKGLIKATRSSQNYRLFDLKEVTRLYNKLNLNNTITDNLYKIFIEQDKSNYTGIDLFAGAGGMALGFENAGLHHLLLNEIDKNCIATLRNNFYNTEIIHDDINYICFKQYMNKIDFIQAGFPCQAFSYVRKSLGFEDTRGTLFFEFARAIKETNPKIAIGENVRGLINHDEGRTLQTMIKVLKELGYKVEYRLLKAQYLDVPQKRERLIILAIRNDLDIDFVFPQEKDYIVTLKDALKDCPPSIGMEYSERKKKILSLVPEGGYWKDLPEELQKEYMKVSFYHTGGRTGMARRLAWDEPSLTLTCSPAQKQTERCHPEETRPLNVREYARIQTFPDNYKFEGSMHAQYKQIGNAVPVNLGYHIGLCVRKMLDSI</sequence>
<dbReference type="Gene3D" id="1.10.1660.10">
    <property type="match status" value="1"/>
</dbReference>
<keyword evidence="11" id="KW-1185">Reference proteome</keyword>
<dbReference type="PRINTS" id="PR00105">
    <property type="entry name" value="C5METTRFRASE"/>
</dbReference>
<dbReference type="PROSITE" id="PS00094">
    <property type="entry name" value="C5_MTASE_1"/>
    <property type="match status" value="1"/>
</dbReference>
<feature type="active site" evidence="6">
    <location>
        <position position="146"/>
    </location>
</feature>
<dbReference type="SUPFAM" id="SSF53335">
    <property type="entry name" value="S-adenosyl-L-methionine-dependent methyltransferases"/>
    <property type="match status" value="1"/>
</dbReference>
<evidence type="ECO:0000256" key="7">
    <source>
        <dbReference type="RuleBase" id="RU000416"/>
    </source>
</evidence>
<accession>A0ABM9N7T7</accession>
<keyword evidence="4" id="KW-0680">Restriction system</keyword>
<protein>
    <recommendedName>
        <fullName evidence="8">Cytosine-specific methyltransferase</fullName>
        <ecNumber evidence="8">2.1.1.37</ecNumber>
    </recommendedName>
</protein>
<dbReference type="PROSITE" id="PS50937">
    <property type="entry name" value="HTH_MERR_2"/>
    <property type="match status" value="1"/>
</dbReference>
<comment type="similarity">
    <text evidence="6 7">Belongs to the class I-like SAM-binding methyltransferase superfamily. C5-methyltransferase family.</text>
</comment>
<dbReference type="Gene3D" id="3.40.50.150">
    <property type="entry name" value="Vaccinia Virus protein VP39"/>
    <property type="match status" value="1"/>
</dbReference>
<dbReference type="GO" id="GO:0003886">
    <property type="term" value="F:DNA (cytosine-5-)-methyltransferase activity"/>
    <property type="evidence" value="ECO:0007669"/>
    <property type="project" value="UniProtKB-EC"/>
</dbReference>
<reference evidence="10 11" key="1">
    <citation type="submission" date="2024-01" db="EMBL/GenBank/DDBJ databases">
        <authorList>
            <person name="Kunselman E."/>
        </authorList>
    </citation>
    <scope>NUCLEOTIDE SEQUENCE [LARGE SCALE GENOMIC DNA]</scope>
    <source>
        <strain evidence="10">2 abalone samples</strain>
    </source>
</reference>
<evidence type="ECO:0000256" key="2">
    <source>
        <dbReference type="ARBA" id="ARBA00022679"/>
    </source>
</evidence>
<evidence type="ECO:0000256" key="4">
    <source>
        <dbReference type="ARBA" id="ARBA00022747"/>
    </source>
</evidence>
<dbReference type="InterPro" id="IPR001525">
    <property type="entry name" value="C5_MeTfrase"/>
</dbReference>
<dbReference type="InterPro" id="IPR000551">
    <property type="entry name" value="MerR-type_HTH_dom"/>
</dbReference>
<dbReference type="Pfam" id="PF13411">
    <property type="entry name" value="MerR_1"/>
    <property type="match status" value="1"/>
</dbReference>
<evidence type="ECO:0000256" key="1">
    <source>
        <dbReference type="ARBA" id="ARBA00022603"/>
    </source>
</evidence>
<feature type="domain" description="HTH merR-type" evidence="9">
    <location>
        <begin position="2"/>
        <end position="48"/>
    </location>
</feature>
<comment type="caution">
    <text evidence="10">The sequence shown here is derived from an EMBL/GenBank/DDBJ whole genome shotgun (WGS) entry which is preliminary data.</text>
</comment>
<dbReference type="InterPro" id="IPR031303">
    <property type="entry name" value="C5_meth_CS"/>
</dbReference>
<name>A0ABM9N7T7_9RICK</name>
<dbReference type="Proteomes" id="UP001314181">
    <property type="component" value="Unassembled WGS sequence"/>
</dbReference>
<dbReference type="InterPro" id="IPR018117">
    <property type="entry name" value="C5_DNA_meth_AS"/>
</dbReference>
<dbReference type="NCBIfam" id="TIGR00675">
    <property type="entry name" value="dcm"/>
    <property type="match status" value="1"/>
</dbReference>
<evidence type="ECO:0000313" key="11">
    <source>
        <dbReference type="Proteomes" id="UP001314181"/>
    </source>
</evidence>
<dbReference type="SUPFAM" id="SSF46955">
    <property type="entry name" value="Putative DNA-binding domain"/>
    <property type="match status" value="1"/>
</dbReference>
<dbReference type="GO" id="GO:0032259">
    <property type="term" value="P:methylation"/>
    <property type="evidence" value="ECO:0007669"/>
    <property type="project" value="UniProtKB-KW"/>
</dbReference>
<evidence type="ECO:0000256" key="3">
    <source>
        <dbReference type="ARBA" id="ARBA00022691"/>
    </source>
</evidence>
<keyword evidence="1 6" id="KW-0489">Methyltransferase</keyword>
<organism evidence="10 11">
    <name type="scientific">Candidatus Xenohaliotis californiensis</name>
    <dbReference type="NCBI Taxonomy" id="84677"/>
    <lineage>
        <taxon>Bacteria</taxon>
        <taxon>Pseudomonadati</taxon>
        <taxon>Pseudomonadota</taxon>
        <taxon>Alphaproteobacteria</taxon>
        <taxon>Rickettsiales</taxon>
        <taxon>Anaplasmataceae</taxon>
        <taxon>Candidatus Xenohaliotis</taxon>
    </lineage>
</organism>
<dbReference type="EC" id="2.1.1.37" evidence="8"/>
<comment type="catalytic activity">
    <reaction evidence="5 8">
        <text>a 2'-deoxycytidine in DNA + S-adenosyl-L-methionine = a 5-methyl-2'-deoxycytidine in DNA + S-adenosyl-L-homocysteine + H(+)</text>
        <dbReference type="Rhea" id="RHEA:13681"/>
        <dbReference type="Rhea" id="RHEA-COMP:11369"/>
        <dbReference type="Rhea" id="RHEA-COMP:11370"/>
        <dbReference type="ChEBI" id="CHEBI:15378"/>
        <dbReference type="ChEBI" id="CHEBI:57856"/>
        <dbReference type="ChEBI" id="CHEBI:59789"/>
        <dbReference type="ChEBI" id="CHEBI:85452"/>
        <dbReference type="ChEBI" id="CHEBI:85454"/>
        <dbReference type="EC" id="2.1.1.37"/>
    </reaction>
</comment>
<evidence type="ECO:0000259" key="9">
    <source>
        <dbReference type="PROSITE" id="PS50937"/>
    </source>
</evidence>
<dbReference type="InterPro" id="IPR050390">
    <property type="entry name" value="C5-Methyltransferase"/>
</dbReference>
<evidence type="ECO:0000313" key="10">
    <source>
        <dbReference type="EMBL" id="CAK8162792.1"/>
    </source>
</evidence>
<evidence type="ECO:0000256" key="6">
    <source>
        <dbReference type="PROSITE-ProRule" id="PRU01016"/>
    </source>
</evidence>
<keyword evidence="2 6" id="KW-0808">Transferase</keyword>
<dbReference type="PANTHER" id="PTHR10629:SF52">
    <property type="entry name" value="DNA (CYTOSINE-5)-METHYLTRANSFERASE 1"/>
    <property type="match status" value="1"/>
</dbReference>
<dbReference type="PROSITE" id="PS00095">
    <property type="entry name" value="C5_MTASE_2"/>
    <property type="match status" value="1"/>
</dbReference>
<dbReference type="EMBL" id="CAWVOK010000014">
    <property type="protein sequence ID" value="CAK8162792.1"/>
    <property type="molecule type" value="Genomic_DNA"/>
</dbReference>
<dbReference type="CDD" id="cd00315">
    <property type="entry name" value="Cyt_C5_DNA_methylase"/>
    <property type="match status" value="1"/>
</dbReference>
<dbReference type="InterPro" id="IPR009061">
    <property type="entry name" value="DNA-bd_dom_put_sf"/>
</dbReference>
<keyword evidence="3 6" id="KW-0949">S-adenosyl-L-methionine</keyword>
<dbReference type="PROSITE" id="PS51679">
    <property type="entry name" value="SAM_MT_C5"/>
    <property type="match status" value="1"/>
</dbReference>
<dbReference type="PANTHER" id="PTHR10629">
    <property type="entry name" value="CYTOSINE-SPECIFIC METHYLTRANSFERASE"/>
    <property type="match status" value="1"/>
</dbReference>
<dbReference type="Gene3D" id="3.90.120.10">
    <property type="entry name" value="DNA Methylase, subunit A, domain 2"/>
    <property type="match status" value="1"/>
</dbReference>
<evidence type="ECO:0000256" key="8">
    <source>
        <dbReference type="RuleBase" id="RU000417"/>
    </source>
</evidence>
<gene>
    <name evidence="10" type="primary">eco47IIM</name>
    <name evidence="10" type="ORF">CAXC1_220065</name>
</gene>